<evidence type="ECO:0000313" key="1">
    <source>
        <dbReference type="EMBL" id="EKU10106.1"/>
    </source>
</evidence>
<name>M5INN1_9BACT</name>
<dbReference type="OrthoDB" id="5362809at2"/>
<evidence type="ECO:0000313" key="2">
    <source>
        <dbReference type="Proteomes" id="UP000011939"/>
    </source>
</evidence>
<gene>
    <name evidence="1" type="ORF">CSUNSWCD_1470</name>
</gene>
<accession>M5INN1</accession>
<dbReference type="EMBL" id="AMZQ01000021">
    <property type="protein sequence ID" value="EKU10106.1"/>
    <property type="molecule type" value="Genomic_DNA"/>
</dbReference>
<dbReference type="Proteomes" id="UP000011939">
    <property type="component" value="Unassembled WGS sequence"/>
</dbReference>
<dbReference type="eggNOG" id="ENOG5030NT1">
    <property type="taxonomic scope" value="Bacteria"/>
</dbReference>
<proteinExistence type="predicted"/>
<dbReference type="PATRIC" id="fig|1244083.3.peg.2450"/>
<protein>
    <submittedName>
        <fullName evidence="1">Uncharacterized protein</fullName>
    </submittedName>
</protein>
<dbReference type="AlphaFoldDB" id="M5INN1"/>
<dbReference type="RefSeq" id="WP_009497264.1">
    <property type="nucleotide sequence ID" value="NZ_AMZQ01000021.1"/>
</dbReference>
<comment type="caution">
    <text evidence="1">The sequence shown here is derived from an EMBL/GenBank/DDBJ whole genome shotgun (WGS) entry which is preliminary data.</text>
</comment>
<sequence>MVTPKYDINKTFKLSNQNIANILKIQDKKGFRNDSEVVRFALDFVAVLIDRELETATIAKVIETMANDSQKG</sequence>
<reference evidence="1 2" key="1">
    <citation type="journal article" date="2013" name="Genome Announc.">
        <title>Genome Sequence of Campylobacter showae UNSWCD, Isolated from a Patient with Crohn's Disease.</title>
        <authorList>
            <person name="Tay A.P."/>
            <person name="Kaakoush N.O."/>
            <person name="Deshpande N.P."/>
            <person name="Chen Z."/>
            <person name="Mitchell H."/>
            <person name="Wilkins M.R."/>
        </authorList>
    </citation>
    <scope>NUCLEOTIDE SEQUENCE [LARGE SCALE GENOMIC DNA]</scope>
    <source>
        <strain evidence="1 2">CSUNSWCD</strain>
    </source>
</reference>
<organism evidence="1 2">
    <name type="scientific">Campylobacter showae CSUNSWCD</name>
    <dbReference type="NCBI Taxonomy" id="1244083"/>
    <lineage>
        <taxon>Bacteria</taxon>
        <taxon>Pseudomonadati</taxon>
        <taxon>Campylobacterota</taxon>
        <taxon>Epsilonproteobacteria</taxon>
        <taxon>Campylobacterales</taxon>
        <taxon>Campylobacteraceae</taxon>
        <taxon>Campylobacter</taxon>
    </lineage>
</organism>